<accession>A0ABR8LTY4</accession>
<evidence type="ECO:0000313" key="1">
    <source>
        <dbReference type="EMBL" id="MBD3863156.1"/>
    </source>
</evidence>
<dbReference type="RefSeq" id="WP_191101194.1">
    <property type="nucleotide sequence ID" value="NZ_JACXXH010000003.1"/>
</dbReference>
<dbReference type="EMBL" id="JACXXH010000003">
    <property type="protein sequence ID" value="MBD3863156.1"/>
    <property type="molecule type" value="Genomic_DNA"/>
</dbReference>
<organism evidence="1 2">
    <name type="scientific">Olleya marilimosa</name>
    <dbReference type="NCBI Taxonomy" id="272164"/>
    <lineage>
        <taxon>Bacteria</taxon>
        <taxon>Pseudomonadati</taxon>
        <taxon>Bacteroidota</taxon>
        <taxon>Flavobacteriia</taxon>
        <taxon>Flavobacteriales</taxon>
        <taxon>Flavobacteriaceae</taxon>
    </lineage>
</organism>
<evidence type="ECO:0000313" key="2">
    <source>
        <dbReference type="Proteomes" id="UP000627521"/>
    </source>
</evidence>
<dbReference type="InterPro" id="IPR008969">
    <property type="entry name" value="CarboxyPept-like_regulatory"/>
</dbReference>
<name>A0ABR8LTY4_9FLAO</name>
<dbReference type="SUPFAM" id="SSF49464">
    <property type="entry name" value="Carboxypeptidase regulatory domain-like"/>
    <property type="match status" value="1"/>
</dbReference>
<reference evidence="1 2" key="1">
    <citation type="submission" date="2020-09" db="EMBL/GenBank/DDBJ databases">
        <title>Bacillus nautilus sp. nov., Chryseoglobus crepusculi sp. nov, and Psychrobacter noctis sp. nov., isolated from deep-sea sponges from the equatorial Atlantic.</title>
        <authorList>
            <person name="Stennett H.L."/>
            <person name="Williams S.E."/>
        </authorList>
    </citation>
    <scope>NUCLEOTIDE SEQUENCE [LARGE SCALE GENOMIC DNA]</scope>
    <source>
        <strain evidence="1 2">28M-24</strain>
    </source>
</reference>
<keyword evidence="2" id="KW-1185">Reference proteome</keyword>
<sequence>MKQLLFITLLVLSQTVCRSQTTLSGAVSDSNGSLYSVSITIKDTLTNRILNYTYSDNNGNYTLVTKNQGQFNMVFNALGYKTKTIPLVLDGTQNNKTINVVLEEQPFTLDEVVIKSERPMVIKKDTITFKTKYFTRGNEHTVEDLLKVIPGLNIDNEGTIKVGNKEIEKLMIDGDDLFEKGYKILSKNMPAYPIETVEVLQNYSNNHLLKDIEVSDKVALNLKLNEKSKRIWFGNLEANIGNDSFYHYKANLMNFGKKNKYYFLGNANSLGYNATGDIQQLIKPFRLNQPASLGDNQSVTNLIGLSASDSNFKKERTNFNNAELVSLNAIFNPSDKLKIKTLGFFNWDETSFFRNQVDNIITNTNSFTNAEDYKLDNKRQFAFGKLDFIYNPSKTKMLESTTKYNSGNYNNDANLVFNGVSTLQNLEQNNTFFDQKLNYTNKFKDQKVMLLTGRFITEKKPQNYTINQFLYQDLFPEYSAANNIYQVSNNQMQFVGVNAHILDRKSNGHLLELQFGNQFREDKLNTSFTLLEDNVSLHQPIDYQNQTKYQVNDLYFKSKYRIKLDNIAFSGNLEAHQLFNTLRSNNTSTQQTPFYINPSLGAEWTINSNNKIQTTYSYNTANAKVLDVYSNYVLTGFKSFNKGTNTFNQLKASSMMLNYQLGNWANRFFANTLVLYTKNHDFLSTNTLINQNYTQTQKTLIKDSQFLTINTKFDYYFKFMSSNLKLDLGYTKNEFKNVVNNSNLRTVVSNNYNYGLELRSAFKGVFNYHLGTAWTTNKIETFANSKFTNNQSFLDLNFIFNKKFDTKVKTERYHFGSLDTDNTYYFLDIETQYKLIDKKLTVGITGKNLFNTKRYTSFSISDLGSSTTEVRLLPRMVLLKAEYRF</sequence>
<protein>
    <submittedName>
        <fullName evidence="1">TonB-dependent receptor</fullName>
    </submittedName>
</protein>
<dbReference type="SUPFAM" id="SSF56935">
    <property type="entry name" value="Porins"/>
    <property type="match status" value="1"/>
</dbReference>
<proteinExistence type="predicted"/>
<comment type="caution">
    <text evidence="1">The sequence shown here is derived from an EMBL/GenBank/DDBJ whole genome shotgun (WGS) entry which is preliminary data.</text>
</comment>
<gene>
    <name evidence="1" type="ORF">IEG06_06810</name>
</gene>
<keyword evidence="1" id="KW-0675">Receptor</keyword>
<dbReference type="Pfam" id="PF13715">
    <property type="entry name" value="CarbopepD_reg_2"/>
    <property type="match status" value="1"/>
</dbReference>
<dbReference type="Proteomes" id="UP000627521">
    <property type="component" value="Unassembled WGS sequence"/>
</dbReference>